<dbReference type="Gene3D" id="1.25.40.10">
    <property type="entry name" value="Tetratricopeptide repeat domain"/>
    <property type="match status" value="2"/>
</dbReference>
<dbReference type="PANTHER" id="PTHR44943:SF8">
    <property type="entry name" value="TPR REPEAT-CONTAINING PROTEIN MJ0263"/>
    <property type="match status" value="1"/>
</dbReference>
<dbReference type="InterPro" id="IPR051685">
    <property type="entry name" value="Ycf3/AcsC/BcsC/TPR_MFPF"/>
</dbReference>
<feature type="repeat" description="TPR" evidence="7">
    <location>
        <begin position="656"/>
        <end position="689"/>
    </location>
</feature>
<comment type="similarity">
    <text evidence="1">Belongs to the peptidase S41A family.</text>
</comment>
<dbReference type="SUPFAM" id="SSF48452">
    <property type="entry name" value="TPR-like"/>
    <property type="match status" value="1"/>
</dbReference>
<keyword evidence="3" id="KW-0677">Repeat</keyword>
<sequence>MRLLRIFLFLVLVAYLSGCEPIRITHTIELMDMETSKETVQAKKISREVLFIVDDTKKYKATHANYSAGVIHDFVFPTGHYIKQALPVISSCFEKFRIEPSVSTIPDKDALVINANVSSMDVRFDCCLPLVFNANTTLQFILYDNDFIMLSLPVYSDGKGSLSKPGLFATMSDKDYAQVAYQSIREAVKNSVDVIYDAINNPKKVIADAKQIINKNPSNTGAYKVIANRALKTGDYAEALAAAQMLTQLAPKDTDGYFLLYKIYKAQKKIKDAVTQLEHAVSLNPGNAILFVHLYDFYIEQDKFDKAINALKRYMEARPDDKNAAVRLGLLYLKAGKYDDAVSIANKMIDALKFYGIGAPIVKKDDSIVITSVEPGGPAEKAGIKPGDEITEIDGRSTEELKFEDVIKKLRGSEGTNVTLTIKRKEVEEPFKIVIERQKFYSNPALVADYMAIIAMAEIQKGNINEAKRAMDEALNIAKSTNVYASTLKAHACLLMALNEYDRVIENYSKRNEGYLQLMVAIAYAKKGMYENAIKVYKNLNKKDLPISDNTLKAFYEAMKPYVEEMEKEALNYEKSGDAISALKIYAGILGIVSEEKASSIRSKIARIIAKNPSIIEISGIAREHFLKSEVLYNAGRYEEALQELEMAKSYIPFNPQIYFSSSLVCEKLGDYSCAIKNMEIVLQLQPNHPQAQTIRDQIYKWKFILEKEL</sequence>
<dbReference type="SMART" id="SM00028">
    <property type="entry name" value="TPR"/>
    <property type="match status" value="7"/>
</dbReference>
<keyword evidence="4" id="KW-0378">Hydrolase</keyword>
<keyword evidence="5 7" id="KW-0802">TPR repeat</keyword>
<dbReference type="PROSITE" id="PS50005">
    <property type="entry name" value="TPR"/>
    <property type="match status" value="3"/>
</dbReference>
<dbReference type="PANTHER" id="PTHR44943">
    <property type="entry name" value="CELLULOSE SYNTHASE OPERON PROTEIN C"/>
    <property type="match status" value="1"/>
</dbReference>
<dbReference type="SMART" id="SM00228">
    <property type="entry name" value="PDZ"/>
    <property type="match status" value="1"/>
</dbReference>
<dbReference type="CDD" id="cd06782">
    <property type="entry name" value="cpPDZ_CPP-like"/>
    <property type="match status" value="1"/>
</dbReference>
<feature type="repeat" description="TPR" evidence="7">
    <location>
        <begin position="288"/>
        <end position="321"/>
    </location>
</feature>
<dbReference type="AlphaFoldDB" id="A0AAU8GYN5"/>
<accession>A0AAU8GYN5</accession>
<evidence type="ECO:0000259" key="8">
    <source>
        <dbReference type="PROSITE" id="PS50106"/>
    </source>
</evidence>
<dbReference type="PROSITE" id="PS50106">
    <property type="entry name" value="PDZ"/>
    <property type="match status" value="1"/>
</dbReference>
<dbReference type="FunFam" id="2.30.42.10:FF:000063">
    <property type="entry name" value="Peptidase, S41 family"/>
    <property type="match status" value="1"/>
</dbReference>
<dbReference type="InterPro" id="IPR001478">
    <property type="entry name" value="PDZ"/>
</dbReference>
<evidence type="ECO:0000256" key="1">
    <source>
        <dbReference type="ARBA" id="ARBA00009179"/>
    </source>
</evidence>
<dbReference type="RefSeq" id="WP_353685134.1">
    <property type="nucleotide sequence ID" value="NZ_CP144373.1"/>
</dbReference>
<protein>
    <submittedName>
        <fullName evidence="9">Tetratricopeptide repeat protein</fullName>
    </submittedName>
</protein>
<feature type="repeat" description="TPR" evidence="7">
    <location>
        <begin position="254"/>
        <end position="287"/>
    </location>
</feature>
<evidence type="ECO:0000256" key="3">
    <source>
        <dbReference type="ARBA" id="ARBA00022737"/>
    </source>
</evidence>
<evidence type="ECO:0000256" key="7">
    <source>
        <dbReference type="PROSITE-ProRule" id="PRU00339"/>
    </source>
</evidence>
<organism evidence="9">
    <name type="scientific">Thermodesulfovibrio autotrophicus</name>
    <dbReference type="NCBI Taxonomy" id="3118333"/>
    <lineage>
        <taxon>Bacteria</taxon>
        <taxon>Pseudomonadati</taxon>
        <taxon>Nitrospirota</taxon>
        <taxon>Thermodesulfovibrionia</taxon>
        <taxon>Thermodesulfovibrionales</taxon>
        <taxon>Thermodesulfovibrionaceae</taxon>
        <taxon>Thermodesulfovibrio</taxon>
    </lineage>
</organism>
<evidence type="ECO:0000256" key="6">
    <source>
        <dbReference type="ARBA" id="ARBA00022825"/>
    </source>
</evidence>
<dbReference type="GO" id="GO:0008236">
    <property type="term" value="F:serine-type peptidase activity"/>
    <property type="evidence" value="ECO:0007669"/>
    <property type="project" value="UniProtKB-KW"/>
</dbReference>
<dbReference type="Pfam" id="PF17820">
    <property type="entry name" value="PDZ_6"/>
    <property type="match status" value="1"/>
</dbReference>
<reference evidence="9" key="1">
    <citation type="submission" date="2024-01" db="EMBL/GenBank/DDBJ databases">
        <title>The first autotrophic representatives of the genus Thermodesulfovibrio.</title>
        <authorList>
            <person name="Maltseva A.I."/>
            <person name="Elcheninov A.G."/>
            <person name="Kublanov I.V."/>
            <person name="Lebedinsky A.V."/>
            <person name="Frolov E.N."/>
        </authorList>
    </citation>
    <scope>NUCLEOTIDE SEQUENCE</scope>
    <source>
        <strain evidence="9">3907-1M</strain>
    </source>
</reference>
<dbReference type="Gene3D" id="2.30.42.10">
    <property type="match status" value="1"/>
</dbReference>
<dbReference type="InterPro" id="IPR019734">
    <property type="entry name" value="TPR_rpt"/>
</dbReference>
<dbReference type="SUPFAM" id="SSF50156">
    <property type="entry name" value="PDZ domain-like"/>
    <property type="match status" value="1"/>
</dbReference>
<keyword evidence="2" id="KW-0645">Protease</keyword>
<evidence type="ECO:0000256" key="2">
    <source>
        <dbReference type="ARBA" id="ARBA00022670"/>
    </source>
</evidence>
<name>A0AAU8GYN5_9BACT</name>
<dbReference type="InterPro" id="IPR011990">
    <property type="entry name" value="TPR-like_helical_dom_sf"/>
</dbReference>
<dbReference type="InterPro" id="IPR036034">
    <property type="entry name" value="PDZ_sf"/>
</dbReference>
<dbReference type="Pfam" id="PF13181">
    <property type="entry name" value="TPR_8"/>
    <property type="match status" value="1"/>
</dbReference>
<dbReference type="EMBL" id="CP144373">
    <property type="protein sequence ID" value="XCH47615.1"/>
    <property type="molecule type" value="Genomic_DNA"/>
</dbReference>
<dbReference type="GO" id="GO:0006508">
    <property type="term" value="P:proteolysis"/>
    <property type="evidence" value="ECO:0007669"/>
    <property type="project" value="UniProtKB-KW"/>
</dbReference>
<dbReference type="KEGG" id="taut:V4D30_04885"/>
<keyword evidence="6" id="KW-0720">Serine protease</keyword>
<dbReference type="InterPro" id="IPR041489">
    <property type="entry name" value="PDZ_6"/>
</dbReference>
<evidence type="ECO:0000313" key="9">
    <source>
        <dbReference type="EMBL" id="XCH47615.1"/>
    </source>
</evidence>
<proteinExistence type="inferred from homology"/>
<dbReference type="Pfam" id="PF14559">
    <property type="entry name" value="TPR_19"/>
    <property type="match status" value="1"/>
</dbReference>
<gene>
    <name evidence="9" type="ORF">V4D30_04885</name>
</gene>
<evidence type="ECO:0000256" key="4">
    <source>
        <dbReference type="ARBA" id="ARBA00022801"/>
    </source>
</evidence>
<evidence type="ECO:0000256" key="5">
    <source>
        <dbReference type="ARBA" id="ARBA00022803"/>
    </source>
</evidence>
<feature type="domain" description="PDZ" evidence="8">
    <location>
        <begin position="341"/>
        <end position="425"/>
    </location>
</feature>